<gene>
    <name evidence="3" type="ORF">HS088_TW23G00848</name>
</gene>
<dbReference type="EMBL" id="JAAARO010000023">
    <property type="protein sequence ID" value="KAF5726107.1"/>
    <property type="molecule type" value="Genomic_DNA"/>
</dbReference>
<keyword evidence="4" id="KW-1185">Reference proteome</keyword>
<protein>
    <submittedName>
        <fullName evidence="3">Uncharacterized protein</fullName>
    </submittedName>
</protein>
<dbReference type="AlphaFoldDB" id="A0A7J7BWX0"/>
<dbReference type="PANTHER" id="PTHR36369">
    <property type="entry name" value="TRANSMEMBRANE PROTEIN"/>
    <property type="match status" value="1"/>
</dbReference>
<organism evidence="3 4">
    <name type="scientific">Tripterygium wilfordii</name>
    <name type="common">Thunder God vine</name>
    <dbReference type="NCBI Taxonomy" id="458696"/>
    <lineage>
        <taxon>Eukaryota</taxon>
        <taxon>Viridiplantae</taxon>
        <taxon>Streptophyta</taxon>
        <taxon>Embryophyta</taxon>
        <taxon>Tracheophyta</taxon>
        <taxon>Spermatophyta</taxon>
        <taxon>Magnoliopsida</taxon>
        <taxon>eudicotyledons</taxon>
        <taxon>Gunneridae</taxon>
        <taxon>Pentapetalae</taxon>
        <taxon>rosids</taxon>
        <taxon>fabids</taxon>
        <taxon>Celastrales</taxon>
        <taxon>Celastraceae</taxon>
        <taxon>Tripterygium</taxon>
    </lineage>
</organism>
<dbReference type="OrthoDB" id="1921606at2759"/>
<feature type="compositionally biased region" description="Basic and acidic residues" evidence="1">
    <location>
        <begin position="63"/>
        <end position="74"/>
    </location>
</feature>
<keyword evidence="2" id="KW-1133">Transmembrane helix</keyword>
<keyword evidence="2" id="KW-0812">Transmembrane</keyword>
<evidence type="ECO:0000313" key="4">
    <source>
        <dbReference type="Proteomes" id="UP000593562"/>
    </source>
</evidence>
<feature type="region of interest" description="Disordered" evidence="1">
    <location>
        <begin position="63"/>
        <end position="84"/>
    </location>
</feature>
<feature type="transmembrane region" description="Helical" evidence="2">
    <location>
        <begin position="20"/>
        <end position="41"/>
    </location>
</feature>
<comment type="caution">
    <text evidence="3">The sequence shown here is derived from an EMBL/GenBank/DDBJ whole genome shotgun (WGS) entry which is preliminary data.</text>
</comment>
<keyword evidence="2" id="KW-0472">Membrane</keyword>
<dbReference type="InParanoid" id="A0A7J7BWX0"/>
<dbReference type="FunCoup" id="A0A7J7BWX0">
    <property type="interactions" value="258"/>
</dbReference>
<proteinExistence type="predicted"/>
<evidence type="ECO:0000256" key="2">
    <source>
        <dbReference type="SAM" id="Phobius"/>
    </source>
</evidence>
<reference evidence="3 4" key="1">
    <citation type="journal article" date="2020" name="Nat. Commun.">
        <title>Genome of Tripterygium wilfordii and identification of cytochrome P450 involved in triptolide biosynthesis.</title>
        <authorList>
            <person name="Tu L."/>
            <person name="Su P."/>
            <person name="Zhang Z."/>
            <person name="Gao L."/>
            <person name="Wang J."/>
            <person name="Hu T."/>
            <person name="Zhou J."/>
            <person name="Zhang Y."/>
            <person name="Zhao Y."/>
            <person name="Liu Y."/>
            <person name="Song Y."/>
            <person name="Tong Y."/>
            <person name="Lu Y."/>
            <person name="Yang J."/>
            <person name="Xu C."/>
            <person name="Jia M."/>
            <person name="Peters R.J."/>
            <person name="Huang L."/>
            <person name="Gao W."/>
        </authorList>
    </citation>
    <scope>NUCLEOTIDE SEQUENCE [LARGE SCALE GENOMIC DNA]</scope>
    <source>
        <strain evidence="4">cv. XIE 37</strain>
        <tissue evidence="3">Leaf</tissue>
    </source>
</reference>
<accession>A0A7J7BWX0</accession>
<name>A0A7J7BWX0_TRIWF</name>
<dbReference type="PANTHER" id="PTHR36369:SF1">
    <property type="entry name" value="TRANSMEMBRANE PROTEIN"/>
    <property type="match status" value="1"/>
</dbReference>
<evidence type="ECO:0000313" key="3">
    <source>
        <dbReference type="EMBL" id="KAF5726107.1"/>
    </source>
</evidence>
<dbReference type="Proteomes" id="UP000593562">
    <property type="component" value="Unassembled WGS sequence"/>
</dbReference>
<sequence length="178" mass="19967">MNMLESPIDALAFGYVNYGILNIVNNLWTWVAFVTAAVSFWRIRTAGAASVSVKCLPPVSQKVREVPQPDRPVENPRLQTPAPAAASSEAVSDFEFNGVTRGKYTVYYEDDGESDGGLTGVREWEYKESGVLCGEWRESWESVLRTRSGEMSWYGYQDLTVINGNVVRLWDGGDWKEK</sequence>
<evidence type="ECO:0000256" key="1">
    <source>
        <dbReference type="SAM" id="MobiDB-lite"/>
    </source>
</evidence>